<feature type="chain" id="PRO_5039242870" evidence="5">
    <location>
        <begin position="20"/>
        <end position="447"/>
    </location>
</feature>
<evidence type="ECO:0000313" key="6">
    <source>
        <dbReference type="EMBL" id="SDI91288.1"/>
    </source>
</evidence>
<dbReference type="PANTHER" id="PTHR30061">
    <property type="entry name" value="MALTOSE-BINDING PERIPLASMIC PROTEIN"/>
    <property type="match status" value="1"/>
</dbReference>
<dbReference type="GO" id="GO:1901982">
    <property type="term" value="F:maltose binding"/>
    <property type="evidence" value="ECO:0007669"/>
    <property type="project" value="TreeGrafter"/>
</dbReference>
<reference evidence="6 7" key="1">
    <citation type="submission" date="2016-10" db="EMBL/GenBank/DDBJ databases">
        <authorList>
            <person name="de Groot N.N."/>
        </authorList>
    </citation>
    <scope>NUCLEOTIDE SEQUENCE [LARGE SCALE GENOMIC DNA]</scope>
    <source>
        <strain evidence="6 7">CGMCC 1.5058</strain>
    </source>
</reference>
<dbReference type="EMBL" id="FNDZ01000005">
    <property type="protein sequence ID" value="SDI91288.1"/>
    <property type="molecule type" value="Genomic_DNA"/>
</dbReference>
<dbReference type="SUPFAM" id="SSF53850">
    <property type="entry name" value="Periplasmic binding protein-like II"/>
    <property type="match status" value="1"/>
</dbReference>
<dbReference type="GO" id="GO:0055052">
    <property type="term" value="C:ATP-binding cassette (ABC) transporter complex, substrate-binding subunit-containing"/>
    <property type="evidence" value="ECO:0007669"/>
    <property type="project" value="TreeGrafter"/>
</dbReference>
<feature type="region of interest" description="Disordered" evidence="4">
    <location>
        <begin position="20"/>
        <end position="49"/>
    </location>
</feature>
<protein>
    <submittedName>
        <fullName evidence="6">Arabinogalactan oligomer / maltooligosaccharide transport system substrate-binding protein</fullName>
    </submittedName>
</protein>
<gene>
    <name evidence="6" type="ORF">SAMN05421804_10589</name>
</gene>
<dbReference type="PROSITE" id="PS51257">
    <property type="entry name" value="PROKAR_LIPOPROTEIN"/>
    <property type="match status" value="1"/>
</dbReference>
<dbReference type="AlphaFoldDB" id="A0A1G8PG40"/>
<name>A0A1G8PG40_9CLOT</name>
<keyword evidence="3 5" id="KW-0732">Signal</keyword>
<proteinExistence type="inferred from homology"/>
<dbReference type="GO" id="GO:0015768">
    <property type="term" value="P:maltose transport"/>
    <property type="evidence" value="ECO:0007669"/>
    <property type="project" value="TreeGrafter"/>
</dbReference>
<evidence type="ECO:0000313" key="7">
    <source>
        <dbReference type="Proteomes" id="UP000183255"/>
    </source>
</evidence>
<evidence type="ECO:0000256" key="2">
    <source>
        <dbReference type="ARBA" id="ARBA00022448"/>
    </source>
</evidence>
<comment type="similarity">
    <text evidence="1">Belongs to the bacterial solute-binding protein 1 family.</text>
</comment>
<dbReference type="RefSeq" id="WP_031576557.1">
    <property type="nucleotide sequence ID" value="NZ_FNDZ01000005.1"/>
</dbReference>
<organism evidence="6 7">
    <name type="scientific">Proteiniclasticum ruminis</name>
    <dbReference type="NCBI Taxonomy" id="398199"/>
    <lineage>
        <taxon>Bacteria</taxon>
        <taxon>Bacillati</taxon>
        <taxon>Bacillota</taxon>
        <taxon>Clostridia</taxon>
        <taxon>Eubacteriales</taxon>
        <taxon>Clostridiaceae</taxon>
        <taxon>Proteiniclasticum</taxon>
    </lineage>
</organism>
<keyword evidence="2" id="KW-0813">Transport</keyword>
<feature type="compositionally biased region" description="Low complexity" evidence="4">
    <location>
        <begin position="30"/>
        <end position="39"/>
    </location>
</feature>
<evidence type="ECO:0000256" key="3">
    <source>
        <dbReference type="ARBA" id="ARBA00022729"/>
    </source>
</evidence>
<dbReference type="PANTHER" id="PTHR30061:SF50">
    <property type="entry name" value="MALTOSE_MALTODEXTRIN-BINDING PERIPLASMIC PROTEIN"/>
    <property type="match status" value="1"/>
</dbReference>
<sequence>MKKITSLVLALMLSLSVAACGSKDEPETPETPGETPVETPGEEPGEEGLTGSITVQAEEGWKAYYEAAVARFLEKNPDASVELKITGAFDMLDILDSTDPSNEDIADVYAIPADRLAGLNQNEALAPMDAKAMAEKVGGFANYDAGLGGNFNVDGDYLAFPMNVETLVVYANKANAEAEGIDLTKSIEMNEAGLNLLIPMFDAWFGVGVLNSSDIELLGKNDDGTLFSDFTAEWADLAPEKQATVTAIFEYWKKTQETNASLWDAEAAWGILDTEFTTGGTGVARISGPWDAGTFTTQAGENLEIMPIGTVTVAGKPMKHWKGGWGLAINSRNEGDDEKMALAEAFIVELMNTDYAVDFFKGTGKIMENVPADVYLSSDLSDQEKSIIENVLASYQDAPARPLFQEWGSVWDTWKNAVLSWSSVKPADAEAAYKEIKAAFDAMMLNF</sequence>
<dbReference type="Gene3D" id="3.40.190.10">
    <property type="entry name" value="Periplasmic binding protein-like II"/>
    <property type="match status" value="2"/>
</dbReference>
<evidence type="ECO:0000256" key="4">
    <source>
        <dbReference type="SAM" id="MobiDB-lite"/>
    </source>
</evidence>
<evidence type="ECO:0000256" key="1">
    <source>
        <dbReference type="ARBA" id="ARBA00008520"/>
    </source>
</evidence>
<evidence type="ECO:0000256" key="5">
    <source>
        <dbReference type="SAM" id="SignalP"/>
    </source>
</evidence>
<dbReference type="GO" id="GO:0042956">
    <property type="term" value="P:maltodextrin transmembrane transport"/>
    <property type="evidence" value="ECO:0007669"/>
    <property type="project" value="TreeGrafter"/>
</dbReference>
<feature type="signal peptide" evidence="5">
    <location>
        <begin position="1"/>
        <end position="19"/>
    </location>
</feature>
<accession>A0A1G8PG40</accession>
<dbReference type="Proteomes" id="UP000183255">
    <property type="component" value="Unassembled WGS sequence"/>
</dbReference>